<dbReference type="SUPFAM" id="SSF53323">
    <property type="entry name" value="Pyruvate-ferredoxin oxidoreductase, PFOR, domain III"/>
    <property type="match status" value="1"/>
</dbReference>
<dbReference type="NCBIfam" id="TIGR03710">
    <property type="entry name" value="OAFO_sf"/>
    <property type="match status" value="1"/>
</dbReference>
<dbReference type="InterPro" id="IPR002880">
    <property type="entry name" value="Pyrv_Fd/Flavodoxin_OxRdtase_N"/>
</dbReference>
<comment type="caution">
    <text evidence="4">The sequence shown here is derived from an EMBL/GenBank/DDBJ whole genome shotgun (WGS) entry which is preliminary data.</text>
</comment>
<dbReference type="RefSeq" id="WP_166148636.1">
    <property type="nucleotide sequence ID" value="NZ_JAANYN010000006.1"/>
</dbReference>
<dbReference type="Gene3D" id="3.40.50.920">
    <property type="match status" value="1"/>
</dbReference>
<keyword evidence="1" id="KW-0560">Oxidoreductase</keyword>
<feature type="domain" description="Pyruvate flavodoxin/ferredoxin oxidoreductase pyrimidine binding" evidence="3">
    <location>
        <begin position="225"/>
        <end position="406"/>
    </location>
</feature>
<dbReference type="InterPro" id="IPR050722">
    <property type="entry name" value="Pyruvate:ferred/Flavod_OxRd"/>
</dbReference>
<dbReference type="PANTHER" id="PTHR32154">
    <property type="entry name" value="PYRUVATE-FLAVODOXIN OXIDOREDUCTASE-RELATED"/>
    <property type="match status" value="1"/>
</dbReference>
<organism evidence="4 5">
    <name type="scientific">Cyclobacterium plantarum</name>
    <dbReference type="NCBI Taxonomy" id="2716263"/>
    <lineage>
        <taxon>Bacteria</taxon>
        <taxon>Pseudomonadati</taxon>
        <taxon>Bacteroidota</taxon>
        <taxon>Cytophagia</taxon>
        <taxon>Cytophagales</taxon>
        <taxon>Cyclobacteriaceae</taxon>
        <taxon>Cyclobacterium</taxon>
    </lineage>
</organism>
<evidence type="ECO:0000259" key="3">
    <source>
        <dbReference type="Pfam" id="PF01855"/>
    </source>
</evidence>
<dbReference type="Pfam" id="PF01558">
    <property type="entry name" value="POR"/>
    <property type="match status" value="1"/>
</dbReference>
<evidence type="ECO:0000256" key="1">
    <source>
        <dbReference type="ARBA" id="ARBA00023002"/>
    </source>
</evidence>
<evidence type="ECO:0000259" key="2">
    <source>
        <dbReference type="Pfam" id="PF01558"/>
    </source>
</evidence>
<evidence type="ECO:0000313" key="5">
    <source>
        <dbReference type="Proteomes" id="UP000649799"/>
    </source>
</evidence>
<dbReference type="SUPFAM" id="SSF52518">
    <property type="entry name" value="Thiamin diphosphate-binding fold (THDP-binding)"/>
    <property type="match status" value="1"/>
</dbReference>
<dbReference type="InterPro" id="IPR019752">
    <property type="entry name" value="Pyrv/ketoisovalerate_OxRed_cat"/>
</dbReference>
<accession>A0ABX0H9G2</accession>
<reference evidence="4 5" key="1">
    <citation type="submission" date="2020-03" db="EMBL/GenBank/DDBJ databases">
        <title>Cyclobacterium plantarum sp. nov., a marine bacterium isolated from a coastal-marine wetland.</title>
        <authorList>
            <person name="Sanchez-Porro C."/>
            <person name="Ventosa A."/>
            <person name="Amoozegar M."/>
        </authorList>
    </citation>
    <scope>NUCLEOTIDE SEQUENCE [LARGE SCALE GENOMIC DNA]</scope>
    <source>
        <strain evidence="4 5">GBPx2</strain>
    </source>
</reference>
<proteinExistence type="predicted"/>
<dbReference type="PANTHER" id="PTHR32154:SF29">
    <property type="entry name" value="BLR6743 PROTEIN"/>
    <property type="match status" value="1"/>
</dbReference>
<dbReference type="InterPro" id="IPR022367">
    <property type="entry name" value="2-oxoacid/accept_OxRdtase_asu"/>
</dbReference>
<dbReference type="InterPro" id="IPR029061">
    <property type="entry name" value="THDP-binding"/>
</dbReference>
<protein>
    <submittedName>
        <fullName evidence="4">2-oxoacid:acceptor oxidoreductase subunit alpha</fullName>
    </submittedName>
</protein>
<keyword evidence="5" id="KW-1185">Reference proteome</keyword>
<dbReference type="InterPro" id="IPR009014">
    <property type="entry name" value="Transketo_C/PFOR_II"/>
</dbReference>
<dbReference type="InterPro" id="IPR002869">
    <property type="entry name" value="Pyrv_flavodox_OxRed_cen"/>
</dbReference>
<dbReference type="Gene3D" id="3.40.50.970">
    <property type="match status" value="1"/>
</dbReference>
<feature type="domain" description="Pyruvate/ketoisovalerate oxidoreductase catalytic" evidence="2">
    <location>
        <begin position="24"/>
        <end position="190"/>
    </location>
</feature>
<evidence type="ECO:0000313" key="4">
    <source>
        <dbReference type="EMBL" id="NHE58314.1"/>
    </source>
</evidence>
<dbReference type="EMBL" id="JAANYN010000006">
    <property type="protein sequence ID" value="NHE58314.1"/>
    <property type="molecule type" value="Genomic_DNA"/>
</dbReference>
<gene>
    <name evidence="4" type="ORF">G9Q97_16000</name>
</gene>
<dbReference type="Gene3D" id="3.40.920.10">
    <property type="entry name" value="Pyruvate-ferredoxin oxidoreductase, PFOR, domain III"/>
    <property type="match status" value="1"/>
</dbReference>
<dbReference type="Proteomes" id="UP000649799">
    <property type="component" value="Unassembled WGS sequence"/>
</dbReference>
<name>A0ABX0H9G2_9BACT</name>
<dbReference type="SUPFAM" id="SSF52922">
    <property type="entry name" value="TK C-terminal domain-like"/>
    <property type="match status" value="1"/>
</dbReference>
<dbReference type="CDD" id="cd07034">
    <property type="entry name" value="TPP_PYR_PFOR_IOR-alpha_like"/>
    <property type="match status" value="1"/>
</dbReference>
<dbReference type="Pfam" id="PF01855">
    <property type="entry name" value="POR_N"/>
    <property type="match status" value="1"/>
</dbReference>
<sequence length="619" mass="69608">MPQAISRPRARINNFVARFANVNGTGSASANFLFAKAIFRMGIPVTPKNIFPSNIQGLPTWYEVRVSEKGYLGRREGIDLLVAVNAQSMKQDIESVRKGGYLVYDSTKKLSPDLIREDIHYLGIPMMELANENFSNPRQRQLFKNIIYVGALSVLLQIEFEVLENLLKEQFAGKEKLIAPNITAIKLGMDYVREHFDYPLDFYLERRDLVRDKIMVDGNTACGLGAVYGGATVMAWYPITPSTSVAEAYEKFASQYRLDHQTGKHHYAVVQAEDELAAMGMVIGANWNGARALTATSGPGVSLMNEFIGLAYFAEVPAVLIDVQRAGPSTGMPTRTQQSDITLAAYASHGDTKHPLVFPASPEECFRMTADCFDLADRLQTPVILMTDLDLGMNDHMSEPFQWDENRKYDRGKVLNKEELEDMGRYGRYLDTEGDGIPYRTYPGTHPSKGAFTTRGTSRDEYAVYTEDSAAYKRNMERLQTKWETAKKIVPAPSLYQESNQSEIGMLFFGTSTYSSEEAKDILEEKEIQLDAIRIKAFPFGTETEAFIRSHKLVFIIEQNRDGQLRSLIINEMQMNPKKLVSVLNYDGMPITADNIALQISDYLKQKNAVPHDLSETLI</sequence>